<protein>
    <submittedName>
        <fullName evidence="3">Transmembrane protein</fullName>
    </submittedName>
</protein>
<keyword evidence="1" id="KW-1133">Transmembrane helix</keyword>
<evidence type="ECO:0000313" key="3">
    <source>
        <dbReference type="WBParaSite" id="Pan_g6677.t1"/>
    </source>
</evidence>
<keyword evidence="1" id="KW-0812">Transmembrane</keyword>
<reference evidence="3" key="2">
    <citation type="submission" date="2020-10" db="UniProtKB">
        <authorList>
            <consortium name="WormBaseParasite"/>
        </authorList>
    </citation>
    <scope>IDENTIFICATION</scope>
</reference>
<feature type="transmembrane region" description="Helical" evidence="1">
    <location>
        <begin position="87"/>
        <end position="106"/>
    </location>
</feature>
<keyword evidence="2" id="KW-1185">Reference proteome</keyword>
<reference evidence="2" key="1">
    <citation type="journal article" date="2013" name="Genetics">
        <title>The draft genome and transcriptome of Panagrellus redivivus are shaped by the harsh demands of a free-living lifestyle.</title>
        <authorList>
            <person name="Srinivasan J."/>
            <person name="Dillman A.R."/>
            <person name="Macchietto M.G."/>
            <person name="Heikkinen L."/>
            <person name="Lakso M."/>
            <person name="Fracchia K.M."/>
            <person name="Antoshechkin I."/>
            <person name="Mortazavi A."/>
            <person name="Wong G."/>
            <person name="Sternberg P.W."/>
        </authorList>
    </citation>
    <scope>NUCLEOTIDE SEQUENCE [LARGE SCALE GENOMIC DNA]</scope>
    <source>
        <strain evidence="2">MT8872</strain>
    </source>
</reference>
<sequence>MVYLVICVFYSRWRSNFASVEKGNEAQNTNGGNCRIRSFQLERTLAFGVVFSALKMKKQSIVIKILRSGREPEDDEPANAIDVTGDIFSNTMFLFGLLLLLCHFLSGPFPQE</sequence>
<evidence type="ECO:0000256" key="1">
    <source>
        <dbReference type="SAM" id="Phobius"/>
    </source>
</evidence>
<dbReference type="AlphaFoldDB" id="A0A7E4W5H2"/>
<keyword evidence="1" id="KW-0472">Membrane</keyword>
<proteinExistence type="predicted"/>
<organism evidence="2 3">
    <name type="scientific">Panagrellus redivivus</name>
    <name type="common">Microworm</name>
    <dbReference type="NCBI Taxonomy" id="6233"/>
    <lineage>
        <taxon>Eukaryota</taxon>
        <taxon>Metazoa</taxon>
        <taxon>Ecdysozoa</taxon>
        <taxon>Nematoda</taxon>
        <taxon>Chromadorea</taxon>
        <taxon>Rhabditida</taxon>
        <taxon>Tylenchina</taxon>
        <taxon>Panagrolaimomorpha</taxon>
        <taxon>Panagrolaimoidea</taxon>
        <taxon>Panagrolaimidae</taxon>
        <taxon>Panagrellus</taxon>
    </lineage>
</organism>
<name>A0A7E4W5H2_PANRE</name>
<dbReference type="Proteomes" id="UP000492821">
    <property type="component" value="Unassembled WGS sequence"/>
</dbReference>
<evidence type="ECO:0000313" key="2">
    <source>
        <dbReference type="Proteomes" id="UP000492821"/>
    </source>
</evidence>
<accession>A0A7E4W5H2</accession>
<dbReference type="WBParaSite" id="Pan_g6677.t1">
    <property type="protein sequence ID" value="Pan_g6677.t1"/>
    <property type="gene ID" value="Pan_g6677"/>
</dbReference>